<gene>
    <name evidence="1" type="ORF">FA95DRAFT_1611232</name>
</gene>
<accession>A0ACB8RB34</accession>
<organism evidence="1 2">
    <name type="scientific">Auriscalpium vulgare</name>
    <dbReference type="NCBI Taxonomy" id="40419"/>
    <lineage>
        <taxon>Eukaryota</taxon>
        <taxon>Fungi</taxon>
        <taxon>Dikarya</taxon>
        <taxon>Basidiomycota</taxon>
        <taxon>Agaricomycotina</taxon>
        <taxon>Agaricomycetes</taxon>
        <taxon>Russulales</taxon>
        <taxon>Auriscalpiaceae</taxon>
        <taxon>Auriscalpium</taxon>
    </lineage>
</organism>
<keyword evidence="2" id="KW-1185">Reference proteome</keyword>
<dbReference type="EMBL" id="MU276140">
    <property type="protein sequence ID" value="KAI0041165.1"/>
    <property type="molecule type" value="Genomic_DNA"/>
</dbReference>
<dbReference type="Proteomes" id="UP000814033">
    <property type="component" value="Unassembled WGS sequence"/>
</dbReference>
<reference evidence="1" key="1">
    <citation type="submission" date="2021-02" db="EMBL/GenBank/DDBJ databases">
        <authorList>
            <consortium name="DOE Joint Genome Institute"/>
            <person name="Ahrendt S."/>
            <person name="Looney B.P."/>
            <person name="Miyauchi S."/>
            <person name="Morin E."/>
            <person name="Drula E."/>
            <person name="Courty P.E."/>
            <person name="Chicoki N."/>
            <person name="Fauchery L."/>
            <person name="Kohler A."/>
            <person name="Kuo A."/>
            <person name="Labutti K."/>
            <person name="Pangilinan J."/>
            <person name="Lipzen A."/>
            <person name="Riley R."/>
            <person name="Andreopoulos W."/>
            <person name="He G."/>
            <person name="Johnson J."/>
            <person name="Barry K.W."/>
            <person name="Grigoriev I.V."/>
            <person name="Nagy L."/>
            <person name="Hibbett D."/>
            <person name="Henrissat B."/>
            <person name="Matheny P.B."/>
            <person name="Labbe J."/>
            <person name="Martin F."/>
        </authorList>
    </citation>
    <scope>NUCLEOTIDE SEQUENCE</scope>
    <source>
        <strain evidence="1">FP105234-sp</strain>
    </source>
</reference>
<protein>
    <submittedName>
        <fullName evidence="1">Uncharacterized protein</fullName>
    </submittedName>
</protein>
<evidence type="ECO:0000313" key="2">
    <source>
        <dbReference type="Proteomes" id="UP000814033"/>
    </source>
</evidence>
<name>A0ACB8RB34_9AGAM</name>
<proteinExistence type="predicted"/>
<sequence>MYRAVPSGHPQTAPGPSSHGWGSNQSSYPTPGFTTTAAQAHTVNAPHRSQSWQDPQYPHSQAAENDASQEWIPVESKKAKKLRKVDEALATIQSNRLAEQSRYQSRR</sequence>
<reference evidence="1" key="2">
    <citation type="journal article" date="2022" name="New Phytol.">
        <title>Evolutionary transition to the ectomycorrhizal habit in the genomes of a hyperdiverse lineage of mushroom-forming fungi.</title>
        <authorList>
            <person name="Looney B."/>
            <person name="Miyauchi S."/>
            <person name="Morin E."/>
            <person name="Drula E."/>
            <person name="Courty P.E."/>
            <person name="Kohler A."/>
            <person name="Kuo A."/>
            <person name="LaButti K."/>
            <person name="Pangilinan J."/>
            <person name="Lipzen A."/>
            <person name="Riley R."/>
            <person name="Andreopoulos W."/>
            <person name="He G."/>
            <person name="Johnson J."/>
            <person name="Nolan M."/>
            <person name="Tritt A."/>
            <person name="Barry K.W."/>
            <person name="Grigoriev I.V."/>
            <person name="Nagy L.G."/>
            <person name="Hibbett D."/>
            <person name="Henrissat B."/>
            <person name="Matheny P.B."/>
            <person name="Labbe J."/>
            <person name="Martin F.M."/>
        </authorList>
    </citation>
    <scope>NUCLEOTIDE SEQUENCE</scope>
    <source>
        <strain evidence="1">FP105234-sp</strain>
    </source>
</reference>
<evidence type="ECO:0000313" key="1">
    <source>
        <dbReference type="EMBL" id="KAI0041165.1"/>
    </source>
</evidence>
<comment type="caution">
    <text evidence="1">The sequence shown here is derived from an EMBL/GenBank/DDBJ whole genome shotgun (WGS) entry which is preliminary data.</text>
</comment>